<dbReference type="InterPro" id="IPR029063">
    <property type="entry name" value="SAM-dependent_MTases_sf"/>
</dbReference>
<dbReference type="GO" id="GO:0012505">
    <property type="term" value="C:endomembrane system"/>
    <property type="evidence" value="ECO:0007669"/>
    <property type="project" value="TreeGrafter"/>
</dbReference>
<evidence type="ECO:0000313" key="1">
    <source>
        <dbReference type="EMBL" id="CAD8553465.1"/>
    </source>
</evidence>
<gene>
    <name evidence="1" type="ORF">CLEP1334_LOCUS28756</name>
</gene>
<dbReference type="PANTHER" id="PTHR36362:SF1">
    <property type="entry name" value="DNA-DIRECTED RNA POLYMERASE SUBUNIT BETA"/>
    <property type="match status" value="1"/>
</dbReference>
<proteinExistence type="predicted"/>
<organism evidence="1">
    <name type="scientific">Calcidiscus leptoporus</name>
    <dbReference type="NCBI Taxonomy" id="127549"/>
    <lineage>
        <taxon>Eukaryota</taxon>
        <taxon>Haptista</taxon>
        <taxon>Haptophyta</taxon>
        <taxon>Prymnesiophyceae</taxon>
        <taxon>Coccolithales</taxon>
        <taxon>Calcidiscaceae</taxon>
        <taxon>Calcidiscus</taxon>
    </lineage>
</organism>
<dbReference type="EMBL" id="HBER01057601">
    <property type="protein sequence ID" value="CAD8553465.1"/>
    <property type="molecule type" value="Transcribed_RNA"/>
</dbReference>
<protein>
    <submittedName>
        <fullName evidence="1">Uncharacterized protein</fullName>
    </submittedName>
</protein>
<name>A0A7S0JKE1_9EUKA</name>
<sequence>MDEVYAKRPQGRSNATKFNKGGTGFMHQFYLWSLVRALKPKHIIESGAYNGLGTWQLRQAAPDAQIIVLSPKTPHAFVDRRDDSRYFTEEHFRDFSTVDWACAEGLDRSRTVVFVDDHQSGYRRMLEAHARGFHHLMFDDNLIISDHFSVKGACAASKGEFHGLGEWDDFRGIKSDWAHWRHGQFNVSQHQLSMVGSSFLKAVRIYAEMPPLWSAGLRRAGWAAQPPALGADEARRFVDQHKDQLRDLRAEGAGYGGFAYVRTQPWEKVKPGALYLPEQVKANGYAGVLPNQGAHCDRFSAGVSPALLKPTKPGDDLRRNIGAGLSTRLNSEPRLQAS</sequence>
<dbReference type="PANTHER" id="PTHR36362">
    <property type="entry name" value="DNA-DIRECTED RNA POLYMERASE SUBUNIT BETA"/>
    <property type="match status" value="1"/>
</dbReference>
<dbReference type="AlphaFoldDB" id="A0A7S0JKE1"/>
<dbReference type="Gene3D" id="3.40.50.150">
    <property type="entry name" value="Vaccinia Virus protein VP39"/>
    <property type="match status" value="1"/>
</dbReference>
<reference evidence="1" key="1">
    <citation type="submission" date="2021-01" db="EMBL/GenBank/DDBJ databases">
        <authorList>
            <person name="Corre E."/>
            <person name="Pelletier E."/>
            <person name="Niang G."/>
            <person name="Scheremetjew M."/>
            <person name="Finn R."/>
            <person name="Kale V."/>
            <person name="Holt S."/>
            <person name="Cochrane G."/>
            <person name="Meng A."/>
            <person name="Brown T."/>
            <person name="Cohen L."/>
        </authorList>
    </citation>
    <scope>NUCLEOTIDE SEQUENCE</scope>
    <source>
        <strain evidence="1">RCC1130</strain>
    </source>
</reference>
<accession>A0A7S0JKE1</accession>